<evidence type="ECO:0000313" key="1">
    <source>
        <dbReference type="EMBL" id="MBO0624801.1"/>
    </source>
</evidence>
<reference evidence="1" key="1">
    <citation type="submission" date="2021-03" db="EMBL/GenBank/DDBJ databases">
        <title>Genome sequence of Bifidobacterium asteroides strain wkB204 isolated from a honey bee gut.</title>
        <authorList>
            <person name="Motta E.V.S."/>
            <person name="Kwong W.K."/>
            <person name="Moran N.A."/>
        </authorList>
    </citation>
    <scope>NUCLEOTIDE SEQUENCE</scope>
    <source>
        <strain evidence="1">WkB204</strain>
    </source>
</reference>
<sequence length="82" mass="8789">MEYCDRSGNWHRLANKTRWYLPQASGADASTKADAPTAAFALSGSVEAKAVRLVNNLQDAKTYINVAGIKVNGTGSLSDFEP</sequence>
<organism evidence="1 2">
    <name type="scientific">Bifidobacterium asteroides</name>
    <dbReference type="NCBI Taxonomy" id="1684"/>
    <lineage>
        <taxon>Bacteria</taxon>
        <taxon>Bacillati</taxon>
        <taxon>Actinomycetota</taxon>
        <taxon>Actinomycetes</taxon>
        <taxon>Bifidobacteriales</taxon>
        <taxon>Bifidobacteriaceae</taxon>
        <taxon>Bifidobacterium</taxon>
    </lineage>
</organism>
<evidence type="ECO:0000313" key="2">
    <source>
        <dbReference type="Proteomes" id="UP000664299"/>
    </source>
</evidence>
<dbReference type="RefSeq" id="WP_211121119.1">
    <property type="nucleotide sequence ID" value="NZ_JAFMNU020000001.1"/>
</dbReference>
<name>A0ABS3IYN2_9BIFI</name>
<comment type="caution">
    <text evidence="1">The sequence shown here is derived from an EMBL/GenBank/DDBJ whole genome shotgun (WGS) entry which is preliminary data.</text>
</comment>
<accession>A0ABS3IYN2</accession>
<keyword evidence="2" id="KW-1185">Reference proteome</keyword>
<gene>
    <name evidence="1" type="ORF">J1F30_10690</name>
</gene>
<protein>
    <submittedName>
        <fullName evidence="1">Uncharacterized protein</fullName>
    </submittedName>
</protein>
<dbReference type="Proteomes" id="UP000664299">
    <property type="component" value="Unassembled WGS sequence"/>
</dbReference>
<dbReference type="EMBL" id="JAFMNU010000298">
    <property type="protein sequence ID" value="MBO0624801.1"/>
    <property type="molecule type" value="Genomic_DNA"/>
</dbReference>
<proteinExistence type="predicted"/>